<dbReference type="EMBL" id="JAVRHP010000020">
    <property type="protein sequence ID" value="MDT0649655.1"/>
    <property type="molecule type" value="Genomic_DNA"/>
</dbReference>
<dbReference type="InterPro" id="IPR055170">
    <property type="entry name" value="GFO_IDH_MocA-like_dom"/>
</dbReference>
<evidence type="ECO:0000256" key="2">
    <source>
        <dbReference type="ARBA" id="ARBA00023002"/>
    </source>
</evidence>
<dbReference type="Pfam" id="PF22725">
    <property type="entry name" value="GFO_IDH_MocA_C3"/>
    <property type="match status" value="1"/>
</dbReference>
<feature type="domain" description="GFO/IDH/MocA-like oxidoreductase" evidence="4">
    <location>
        <begin position="130"/>
        <end position="247"/>
    </location>
</feature>
<evidence type="ECO:0000256" key="1">
    <source>
        <dbReference type="ARBA" id="ARBA00010928"/>
    </source>
</evidence>
<dbReference type="SUPFAM" id="SSF51735">
    <property type="entry name" value="NAD(P)-binding Rossmann-fold domains"/>
    <property type="match status" value="1"/>
</dbReference>
<evidence type="ECO:0000259" key="4">
    <source>
        <dbReference type="Pfam" id="PF22725"/>
    </source>
</evidence>
<dbReference type="SUPFAM" id="SSF55347">
    <property type="entry name" value="Glyceraldehyde-3-phosphate dehydrogenase-like, C-terminal domain"/>
    <property type="match status" value="1"/>
</dbReference>
<evidence type="ECO:0000259" key="3">
    <source>
        <dbReference type="Pfam" id="PF01408"/>
    </source>
</evidence>
<comment type="similarity">
    <text evidence="1">Belongs to the Gfo/Idh/MocA family.</text>
</comment>
<dbReference type="InterPro" id="IPR036291">
    <property type="entry name" value="NAD(P)-bd_dom_sf"/>
</dbReference>
<proteinExistence type="inferred from homology"/>
<keyword evidence="2" id="KW-0560">Oxidoreductase</keyword>
<keyword evidence="6" id="KW-1185">Reference proteome</keyword>
<feature type="domain" description="Gfo/Idh/MocA-like oxidoreductase N-terminal" evidence="3">
    <location>
        <begin position="5"/>
        <end position="120"/>
    </location>
</feature>
<dbReference type="PANTHER" id="PTHR22604">
    <property type="entry name" value="OXIDOREDUCTASES"/>
    <property type="match status" value="1"/>
</dbReference>
<accession>A0ABU3CTJ2</accession>
<dbReference type="PANTHER" id="PTHR22604:SF105">
    <property type="entry name" value="TRANS-1,2-DIHYDROBENZENE-1,2-DIOL DEHYDROGENASE"/>
    <property type="match status" value="1"/>
</dbReference>
<dbReference type="InterPro" id="IPR050984">
    <property type="entry name" value="Gfo/Idh/MocA_domain"/>
</dbReference>
<evidence type="ECO:0000313" key="6">
    <source>
        <dbReference type="Proteomes" id="UP001248819"/>
    </source>
</evidence>
<reference evidence="5 6" key="1">
    <citation type="submission" date="2023-09" db="EMBL/GenBank/DDBJ databases">
        <authorList>
            <person name="Rey-Velasco X."/>
        </authorList>
    </citation>
    <scope>NUCLEOTIDE SEQUENCE [LARGE SCALE GENOMIC DNA]</scope>
    <source>
        <strain evidence="5 6">F297</strain>
    </source>
</reference>
<organism evidence="5 6">
    <name type="scientific">Autumnicola edwardsiae</name>
    <dbReference type="NCBI Taxonomy" id="3075594"/>
    <lineage>
        <taxon>Bacteria</taxon>
        <taxon>Pseudomonadati</taxon>
        <taxon>Bacteroidota</taxon>
        <taxon>Flavobacteriia</taxon>
        <taxon>Flavobacteriales</taxon>
        <taxon>Flavobacteriaceae</taxon>
        <taxon>Autumnicola</taxon>
    </lineage>
</organism>
<dbReference type="Proteomes" id="UP001248819">
    <property type="component" value="Unassembled WGS sequence"/>
</dbReference>
<evidence type="ECO:0000313" key="5">
    <source>
        <dbReference type="EMBL" id="MDT0649655.1"/>
    </source>
</evidence>
<protein>
    <submittedName>
        <fullName evidence="5">Gfo/Idh/MocA family oxidoreductase</fullName>
    </submittedName>
</protein>
<dbReference type="Gene3D" id="3.30.360.10">
    <property type="entry name" value="Dihydrodipicolinate Reductase, domain 2"/>
    <property type="match status" value="1"/>
</dbReference>
<dbReference type="InterPro" id="IPR000683">
    <property type="entry name" value="Gfo/Idh/MocA-like_OxRdtase_N"/>
</dbReference>
<sequence>MNKKIRIGVLGTANIAMRSVVPILNSLKDKFEFIGVATRDPSKVDYPDYNIVKGYDALIEQTNLDAVYIPLPNAMHYEWVKKSLEKGLHVLVEKSLACNYEEVKELNFLARQKDLVLLENFQFRSHSQLKTIREILDNGVIGEIRIVRSTFCFPPFPDKTNIRYRKDLGGGALLDAGTYPVKLSQLLLGKELEVTSAVLNFDEDLGVDIWGGAFLKQKNGSLFSQIAFGFDNYYQCNLEVVGSKGKLYTNRIFTAKEDFTPTLFLETNSEGLKEVNLKADNHFKNMLIYFYTCVIGDSINREEEYDNNISQAYLLQELRSKAIES</sequence>
<gene>
    <name evidence="5" type="ORF">RM529_05830</name>
</gene>
<dbReference type="Pfam" id="PF01408">
    <property type="entry name" value="GFO_IDH_MocA"/>
    <property type="match status" value="1"/>
</dbReference>
<dbReference type="Gene3D" id="3.40.50.720">
    <property type="entry name" value="NAD(P)-binding Rossmann-like Domain"/>
    <property type="match status" value="1"/>
</dbReference>
<dbReference type="RefSeq" id="WP_311483816.1">
    <property type="nucleotide sequence ID" value="NZ_JAVRHP010000020.1"/>
</dbReference>
<name>A0ABU3CTJ2_9FLAO</name>
<comment type="caution">
    <text evidence="5">The sequence shown here is derived from an EMBL/GenBank/DDBJ whole genome shotgun (WGS) entry which is preliminary data.</text>
</comment>